<evidence type="ECO:0000256" key="13">
    <source>
        <dbReference type="SAM" id="Phobius"/>
    </source>
</evidence>
<evidence type="ECO:0000256" key="6">
    <source>
        <dbReference type="ARBA" id="ARBA00022692"/>
    </source>
</evidence>
<accession>A0A5E5ARE8</accession>
<dbReference type="EMBL" id="CABPSQ010000020">
    <property type="protein sequence ID" value="VVE76339.1"/>
    <property type="molecule type" value="Genomic_DNA"/>
</dbReference>
<comment type="similarity">
    <text evidence="12">Belongs to the cytochrome b561 family.</text>
</comment>
<feature type="transmembrane region" description="Helical" evidence="13">
    <location>
        <begin position="163"/>
        <end position="185"/>
    </location>
</feature>
<feature type="transmembrane region" description="Helical" evidence="13">
    <location>
        <begin position="109"/>
        <end position="129"/>
    </location>
</feature>
<evidence type="ECO:0000256" key="4">
    <source>
        <dbReference type="ARBA" id="ARBA00022475"/>
    </source>
</evidence>
<keyword evidence="4" id="KW-1003">Cell membrane</keyword>
<keyword evidence="5" id="KW-0349">Heme</keyword>
<dbReference type="InterPro" id="IPR016174">
    <property type="entry name" value="Di-haem_cyt_TM"/>
</dbReference>
<evidence type="ECO:0000256" key="1">
    <source>
        <dbReference type="ARBA" id="ARBA00001970"/>
    </source>
</evidence>
<dbReference type="GO" id="GO:0009055">
    <property type="term" value="F:electron transfer activity"/>
    <property type="evidence" value="ECO:0007669"/>
    <property type="project" value="InterPro"/>
</dbReference>
<reference evidence="15 16" key="1">
    <citation type="submission" date="2019-08" db="EMBL/GenBank/DDBJ databases">
        <authorList>
            <person name="Peeters C."/>
        </authorList>
    </citation>
    <scope>NUCLEOTIDE SEQUENCE [LARGE SCALE GENOMIC DNA]</scope>
    <source>
        <strain evidence="15 16">LMG 31118</strain>
    </source>
</reference>
<comment type="cofactor">
    <cofactor evidence="1">
        <name>heme b</name>
        <dbReference type="ChEBI" id="CHEBI:60344"/>
    </cofactor>
</comment>
<comment type="subcellular location">
    <subcellularLocation>
        <location evidence="2">Cell membrane</location>
        <topology evidence="2">Multi-pass membrane protein</topology>
    </subcellularLocation>
</comment>
<evidence type="ECO:0000256" key="3">
    <source>
        <dbReference type="ARBA" id="ARBA00022448"/>
    </source>
</evidence>
<evidence type="ECO:0000256" key="7">
    <source>
        <dbReference type="ARBA" id="ARBA00022723"/>
    </source>
</evidence>
<gene>
    <name evidence="15" type="ORF">PCA31118_05193</name>
</gene>
<feature type="domain" description="Cytochrome b561 bacterial/Ni-hydrogenase" evidence="14">
    <location>
        <begin position="25"/>
        <end position="197"/>
    </location>
</feature>
<dbReference type="Gene3D" id="1.20.950.20">
    <property type="entry name" value="Transmembrane di-heme cytochromes, Chain C"/>
    <property type="match status" value="1"/>
</dbReference>
<evidence type="ECO:0000256" key="2">
    <source>
        <dbReference type="ARBA" id="ARBA00004651"/>
    </source>
</evidence>
<evidence type="ECO:0000256" key="9">
    <source>
        <dbReference type="ARBA" id="ARBA00022989"/>
    </source>
</evidence>
<keyword evidence="10" id="KW-0408">Iron</keyword>
<evidence type="ECO:0000313" key="16">
    <source>
        <dbReference type="Proteomes" id="UP000414136"/>
    </source>
</evidence>
<name>A0A5E5ARE8_9BURK</name>
<dbReference type="Pfam" id="PF01292">
    <property type="entry name" value="Ni_hydr_CYTB"/>
    <property type="match status" value="1"/>
</dbReference>
<dbReference type="PANTHER" id="PTHR30529:SF3">
    <property type="entry name" value="CYTOCHROME B561 HOMOLOG 1"/>
    <property type="match status" value="1"/>
</dbReference>
<evidence type="ECO:0000256" key="5">
    <source>
        <dbReference type="ARBA" id="ARBA00022617"/>
    </source>
</evidence>
<dbReference type="InterPro" id="IPR011577">
    <property type="entry name" value="Cyt_b561_bac/Ni-Hgenase"/>
</dbReference>
<keyword evidence="6 13" id="KW-0812">Transmembrane</keyword>
<protein>
    <submittedName>
        <fullName evidence="15">Cytochrome B</fullName>
    </submittedName>
</protein>
<dbReference type="GO" id="GO:0020037">
    <property type="term" value="F:heme binding"/>
    <property type="evidence" value="ECO:0007669"/>
    <property type="project" value="TreeGrafter"/>
</dbReference>
<dbReference type="InterPro" id="IPR052168">
    <property type="entry name" value="Cytochrome_b561_oxidase"/>
</dbReference>
<organism evidence="15 16">
    <name type="scientific">Pandoraea captiosa</name>
    <dbReference type="NCBI Taxonomy" id="2508302"/>
    <lineage>
        <taxon>Bacteria</taxon>
        <taxon>Pseudomonadati</taxon>
        <taxon>Pseudomonadota</taxon>
        <taxon>Betaproteobacteria</taxon>
        <taxon>Burkholderiales</taxon>
        <taxon>Burkholderiaceae</taxon>
        <taxon>Pandoraea</taxon>
    </lineage>
</organism>
<dbReference type="PANTHER" id="PTHR30529">
    <property type="entry name" value="CYTOCHROME B561"/>
    <property type="match status" value="1"/>
</dbReference>
<evidence type="ECO:0000256" key="12">
    <source>
        <dbReference type="ARBA" id="ARBA00037975"/>
    </source>
</evidence>
<keyword evidence="11 13" id="KW-0472">Membrane</keyword>
<sequence>MPTVRLCYLKYRKPYTMNIRNSEYRFSPLVIGLHWLTVLLIIAVYASMELRGVAPKGSALRDAMKSLHYLLGLSVLVIVVIRIGVRFQAGAKPAIQPPMPRWQATLADAMHYALYSFMLAMPLLGWLTLSAAGKPIVLFGLPIPSLIGTDVALSRQFKDVHEALATLGYVLIGLHAMAALLHHYVMRDNTLVRMLPGHRP</sequence>
<proteinExistence type="inferred from homology"/>
<dbReference type="Proteomes" id="UP000414136">
    <property type="component" value="Unassembled WGS sequence"/>
</dbReference>
<evidence type="ECO:0000256" key="11">
    <source>
        <dbReference type="ARBA" id="ARBA00023136"/>
    </source>
</evidence>
<keyword evidence="9 13" id="KW-1133">Transmembrane helix</keyword>
<keyword evidence="7" id="KW-0479">Metal-binding</keyword>
<dbReference type="GO" id="GO:0046872">
    <property type="term" value="F:metal ion binding"/>
    <property type="evidence" value="ECO:0007669"/>
    <property type="project" value="UniProtKB-KW"/>
</dbReference>
<evidence type="ECO:0000259" key="14">
    <source>
        <dbReference type="Pfam" id="PF01292"/>
    </source>
</evidence>
<feature type="transmembrane region" description="Helical" evidence="13">
    <location>
        <begin position="26"/>
        <end position="46"/>
    </location>
</feature>
<keyword evidence="16" id="KW-1185">Reference proteome</keyword>
<dbReference type="SUPFAM" id="SSF81342">
    <property type="entry name" value="Transmembrane di-heme cytochromes"/>
    <property type="match status" value="1"/>
</dbReference>
<dbReference type="GO" id="GO:0022904">
    <property type="term" value="P:respiratory electron transport chain"/>
    <property type="evidence" value="ECO:0007669"/>
    <property type="project" value="InterPro"/>
</dbReference>
<dbReference type="GO" id="GO:0005886">
    <property type="term" value="C:plasma membrane"/>
    <property type="evidence" value="ECO:0007669"/>
    <property type="project" value="UniProtKB-SubCell"/>
</dbReference>
<keyword evidence="8" id="KW-0249">Electron transport</keyword>
<evidence type="ECO:0000256" key="8">
    <source>
        <dbReference type="ARBA" id="ARBA00022982"/>
    </source>
</evidence>
<feature type="transmembrane region" description="Helical" evidence="13">
    <location>
        <begin position="67"/>
        <end position="89"/>
    </location>
</feature>
<evidence type="ECO:0000313" key="15">
    <source>
        <dbReference type="EMBL" id="VVE76339.1"/>
    </source>
</evidence>
<dbReference type="AlphaFoldDB" id="A0A5E5ARE8"/>
<keyword evidence="3" id="KW-0813">Transport</keyword>
<evidence type="ECO:0000256" key="10">
    <source>
        <dbReference type="ARBA" id="ARBA00023004"/>
    </source>
</evidence>